<organism evidence="11 12">
    <name type="scientific">Roseibium sediminicola</name>
    <dbReference type="NCBI Taxonomy" id="2933272"/>
    <lineage>
        <taxon>Bacteria</taxon>
        <taxon>Pseudomonadati</taxon>
        <taxon>Pseudomonadota</taxon>
        <taxon>Alphaproteobacteria</taxon>
        <taxon>Hyphomicrobiales</taxon>
        <taxon>Stappiaceae</taxon>
        <taxon>Roseibium</taxon>
    </lineage>
</organism>
<evidence type="ECO:0000256" key="7">
    <source>
        <dbReference type="ARBA" id="ARBA00023143"/>
    </source>
</evidence>
<comment type="similarity">
    <text evidence="8">Belongs to the FliO/MopB family.</text>
</comment>
<feature type="compositionally biased region" description="Basic and acidic residues" evidence="9">
    <location>
        <begin position="507"/>
        <end position="518"/>
    </location>
</feature>
<evidence type="ECO:0000256" key="1">
    <source>
        <dbReference type="ARBA" id="ARBA00004117"/>
    </source>
</evidence>
<feature type="compositionally biased region" description="Pro residues" evidence="9">
    <location>
        <begin position="192"/>
        <end position="206"/>
    </location>
</feature>
<feature type="compositionally biased region" description="Polar residues" evidence="9">
    <location>
        <begin position="459"/>
        <end position="470"/>
    </location>
</feature>
<keyword evidence="12" id="KW-1185">Reference proteome</keyword>
<keyword evidence="11" id="KW-0966">Cell projection</keyword>
<keyword evidence="3" id="KW-1003">Cell membrane</keyword>
<evidence type="ECO:0000256" key="6">
    <source>
        <dbReference type="ARBA" id="ARBA00023136"/>
    </source>
</evidence>
<comment type="subcellular location">
    <subcellularLocation>
        <location evidence="1">Bacterial flagellum basal body</location>
    </subcellularLocation>
    <subcellularLocation>
        <location evidence="2">Cell membrane</location>
    </subcellularLocation>
</comment>
<evidence type="ECO:0000256" key="2">
    <source>
        <dbReference type="ARBA" id="ARBA00004236"/>
    </source>
</evidence>
<evidence type="ECO:0000256" key="4">
    <source>
        <dbReference type="ARBA" id="ARBA00022692"/>
    </source>
</evidence>
<feature type="compositionally biased region" description="Low complexity" evidence="9">
    <location>
        <begin position="399"/>
        <end position="416"/>
    </location>
</feature>
<comment type="caution">
    <text evidence="11">The sequence shown here is derived from an EMBL/GenBank/DDBJ whole genome shotgun (WGS) entry which is preliminary data.</text>
</comment>
<keyword evidence="7" id="KW-0975">Bacterial flagellum</keyword>
<sequence length="525" mass="53795">MYNWIETTFNVSGGVTQAIAVILALAVVLVLFALFIFILKRLMGGQATQNRNRQPRIAVMDSASIDTRRRLVLIRRDNIEHLLLIGGPTDVVVEPNIIRNTPLTQQRPGQGHGLAGQVPLRGPVAPGPDIPPRPDDLVAQSEVPPPPAMQARPPAATSSHAPAAPISVQSPAPVSLPNTAASAEPAPQRPVSVPPKPTPSPAPVKSPAPVTETGGGLNRAADLLRAATQNGFNRGGSKPAVPGALSSETAPAEPEAAGQSAPEVRPVPKPADAAGSAADGKTGSALKSLTRPFSPRDRPSYGNHSITPPASGPAARAKTALLKPLEAARGQDKVEPVLTATASQITETAPPVAAPPALSAPDEDDAAAQAQTQASAPQDKPEIKHQSDVKEATSEKAPSEAAEAPAATGETATTAEPDIALDMSDLLEDVPAPAQPPQTELPKSAPPKSGEDNALEASTAATDQEQSQSGEAAKTAPDADHDKPAANLVATTVKPAPRPSGGLGDKNPIEEEMAKILDELGGQPN</sequence>
<evidence type="ECO:0000313" key="11">
    <source>
        <dbReference type="EMBL" id="MCK7614859.1"/>
    </source>
</evidence>
<evidence type="ECO:0000256" key="8">
    <source>
        <dbReference type="ARBA" id="ARBA00037937"/>
    </source>
</evidence>
<proteinExistence type="inferred from homology"/>
<evidence type="ECO:0000256" key="10">
    <source>
        <dbReference type="SAM" id="Phobius"/>
    </source>
</evidence>
<dbReference type="Proteomes" id="UP001431221">
    <property type="component" value="Unassembled WGS sequence"/>
</dbReference>
<evidence type="ECO:0000256" key="3">
    <source>
        <dbReference type="ARBA" id="ARBA00022475"/>
    </source>
</evidence>
<keyword evidence="4 10" id="KW-0812">Transmembrane</keyword>
<keyword evidence="5 10" id="KW-1133">Transmembrane helix</keyword>
<evidence type="ECO:0000256" key="9">
    <source>
        <dbReference type="SAM" id="MobiDB-lite"/>
    </source>
</evidence>
<reference evidence="11" key="1">
    <citation type="submission" date="2022-04" db="EMBL/GenBank/DDBJ databases">
        <title>Roseibium sp. CAU 1639 isolated from mud.</title>
        <authorList>
            <person name="Kim W."/>
        </authorList>
    </citation>
    <scope>NUCLEOTIDE SEQUENCE</scope>
    <source>
        <strain evidence="11">CAU 1639</strain>
    </source>
</reference>
<feature type="compositionally biased region" description="Low complexity" evidence="9">
    <location>
        <begin position="367"/>
        <end position="378"/>
    </location>
</feature>
<evidence type="ECO:0000256" key="5">
    <source>
        <dbReference type="ARBA" id="ARBA00022989"/>
    </source>
</evidence>
<feature type="compositionally biased region" description="Low complexity" evidence="9">
    <location>
        <begin position="349"/>
        <end position="360"/>
    </location>
</feature>
<keyword evidence="11" id="KW-0282">Flagellum</keyword>
<gene>
    <name evidence="11" type="ORF">M0H32_22030</name>
</gene>
<protein>
    <submittedName>
        <fullName evidence="11">Flagellar biosynthetic protein FliO</fullName>
    </submittedName>
</protein>
<accession>A0ABT0GZI7</accession>
<feature type="transmembrane region" description="Helical" evidence="10">
    <location>
        <begin position="18"/>
        <end position="39"/>
    </location>
</feature>
<dbReference type="InterPro" id="IPR052205">
    <property type="entry name" value="FliO/MopB"/>
</dbReference>
<feature type="compositionally biased region" description="Basic and acidic residues" evidence="9">
    <location>
        <begin position="379"/>
        <end position="398"/>
    </location>
</feature>
<feature type="compositionally biased region" description="Polar residues" evidence="9">
    <location>
        <begin position="168"/>
        <end position="181"/>
    </location>
</feature>
<evidence type="ECO:0000313" key="12">
    <source>
        <dbReference type="Proteomes" id="UP001431221"/>
    </source>
</evidence>
<keyword evidence="11" id="KW-0969">Cilium</keyword>
<dbReference type="InterPro" id="IPR022781">
    <property type="entry name" value="Flagellar_biosynth_FliO"/>
</dbReference>
<dbReference type="RefSeq" id="WP_248157680.1">
    <property type="nucleotide sequence ID" value="NZ_JALNMJ010000019.1"/>
</dbReference>
<feature type="region of interest" description="Disordered" evidence="9">
    <location>
        <begin position="102"/>
        <end position="525"/>
    </location>
</feature>
<keyword evidence="6 10" id="KW-0472">Membrane</keyword>
<name>A0ABT0GZI7_9HYPH</name>
<dbReference type="PANTHER" id="PTHR38766">
    <property type="entry name" value="FLAGELLAR PROTEIN FLIO"/>
    <property type="match status" value="1"/>
</dbReference>
<feature type="compositionally biased region" description="Low complexity" evidence="9">
    <location>
        <begin position="149"/>
        <end position="167"/>
    </location>
</feature>
<dbReference type="Pfam" id="PF04347">
    <property type="entry name" value="FliO"/>
    <property type="match status" value="1"/>
</dbReference>
<dbReference type="EMBL" id="JALNMJ010000019">
    <property type="protein sequence ID" value="MCK7614859.1"/>
    <property type="molecule type" value="Genomic_DNA"/>
</dbReference>
<dbReference type="PANTHER" id="PTHR38766:SF1">
    <property type="entry name" value="FLAGELLAR PROTEIN FLIO"/>
    <property type="match status" value="1"/>
</dbReference>